<reference evidence="1 2" key="1">
    <citation type="submission" date="2015-09" db="EMBL/GenBank/DDBJ databases">
        <authorList>
            <consortium name="Pathogen Informatics"/>
        </authorList>
    </citation>
    <scope>NUCLEOTIDE SEQUENCE [LARGE SCALE GENOMIC DNA]</scope>
    <source>
        <strain evidence="1 2">2789STDY5834948</strain>
    </source>
</reference>
<organism evidence="1 2">
    <name type="scientific">Parabacteroides distasonis</name>
    <dbReference type="NCBI Taxonomy" id="823"/>
    <lineage>
        <taxon>Bacteria</taxon>
        <taxon>Pseudomonadati</taxon>
        <taxon>Bacteroidota</taxon>
        <taxon>Bacteroidia</taxon>
        <taxon>Bacteroidales</taxon>
        <taxon>Tannerellaceae</taxon>
        <taxon>Parabacteroides</taxon>
    </lineage>
</organism>
<accession>A0A174TCL7</accession>
<gene>
    <name evidence="1" type="ORF">ERS852560_01293</name>
</gene>
<sequence>MLFLFLFFVKLLINLIIMKTIKSFKIEGARILKKQEMKEISGGTSKCCYSDGMWTSTCGGSCEVWCTQLYGSNAYCM</sequence>
<evidence type="ECO:0000313" key="2">
    <source>
        <dbReference type="Proteomes" id="UP000095332"/>
    </source>
</evidence>
<dbReference type="EMBL" id="CZBM01000004">
    <property type="protein sequence ID" value="CUQ05445.1"/>
    <property type="molecule type" value="Genomic_DNA"/>
</dbReference>
<name>A0A174TCL7_PARDI</name>
<dbReference type="Proteomes" id="UP000095332">
    <property type="component" value="Unassembled WGS sequence"/>
</dbReference>
<proteinExistence type="predicted"/>
<protein>
    <submittedName>
        <fullName evidence="1">Uncharacterized protein</fullName>
    </submittedName>
</protein>
<dbReference type="AlphaFoldDB" id="A0A174TCL7"/>
<evidence type="ECO:0000313" key="1">
    <source>
        <dbReference type="EMBL" id="CUQ05445.1"/>
    </source>
</evidence>